<accession>A0A1G6J6J5</accession>
<dbReference type="InterPro" id="IPR011033">
    <property type="entry name" value="PRC_barrel-like_sf"/>
</dbReference>
<dbReference type="InterPro" id="IPR027275">
    <property type="entry name" value="PRC-brl_dom"/>
</dbReference>
<feature type="domain" description="PRC-barrel" evidence="2">
    <location>
        <begin position="105"/>
        <end position="169"/>
    </location>
</feature>
<feature type="compositionally biased region" description="Basic residues" evidence="1">
    <location>
        <begin position="316"/>
        <end position="329"/>
    </location>
</feature>
<dbReference type="AlphaFoldDB" id="A0A1G6J6J5"/>
<feature type="compositionally biased region" description="Low complexity" evidence="1">
    <location>
        <begin position="288"/>
        <end position="315"/>
    </location>
</feature>
<dbReference type="Gene3D" id="2.30.30.240">
    <property type="entry name" value="PRC-barrel domain"/>
    <property type="match status" value="1"/>
</dbReference>
<evidence type="ECO:0000313" key="4">
    <source>
        <dbReference type="Proteomes" id="UP000198528"/>
    </source>
</evidence>
<dbReference type="Pfam" id="PF05239">
    <property type="entry name" value="PRC"/>
    <property type="match status" value="1"/>
</dbReference>
<reference evidence="4" key="1">
    <citation type="submission" date="2016-10" db="EMBL/GenBank/DDBJ databases">
        <authorList>
            <person name="Varghese N."/>
            <person name="Submissions S."/>
        </authorList>
    </citation>
    <scope>NUCLEOTIDE SEQUENCE [LARGE SCALE GENOMIC DNA]</scope>
    <source>
        <strain evidence="4">DSM 22619</strain>
    </source>
</reference>
<evidence type="ECO:0000313" key="3">
    <source>
        <dbReference type="EMBL" id="SDC14482.1"/>
    </source>
</evidence>
<dbReference type="Proteomes" id="UP000198528">
    <property type="component" value="Unassembled WGS sequence"/>
</dbReference>
<keyword evidence="4" id="KW-1185">Reference proteome</keyword>
<evidence type="ECO:0000256" key="1">
    <source>
        <dbReference type="SAM" id="MobiDB-lite"/>
    </source>
</evidence>
<name>A0A1G6J6J5_9ACTN</name>
<dbReference type="SUPFAM" id="SSF50346">
    <property type="entry name" value="PRC-barrel domain"/>
    <property type="match status" value="1"/>
</dbReference>
<evidence type="ECO:0000259" key="2">
    <source>
        <dbReference type="Pfam" id="PF05239"/>
    </source>
</evidence>
<organism evidence="3 4">
    <name type="scientific">Parafannyhessea umbonata</name>
    <dbReference type="NCBI Taxonomy" id="604330"/>
    <lineage>
        <taxon>Bacteria</taxon>
        <taxon>Bacillati</taxon>
        <taxon>Actinomycetota</taxon>
        <taxon>Coriobacteriia</taxon>
        <taxon>Coriobacteriales</taxon>
        <taxon>Atopobiaceae</taxon>
        <taxon>Parafannyhessea</taxon>
    </lineage>
</organism>
<proteinExistence type="predicted"/>
<feature type="region of interest" description="Disordered" evidence="1">
    <location>
        <begin position="231"/>
        <end position="335"/>
    </location>
</feature>
<feature type="compositionally biased region" description="Basic and acidic residues" evidence="1">
    <location>
        <begin position="267"/>
        <end position="276"/>
    </location>
</feature>
<sequence length="362" mass="38108">MLRVADVVGLKVFKSKKTRKGEEKYSKLGKVHMAVFSPDGMSVVGFTVKRPDVVGMVKRPDFFMARDAFGVIERGLLLTDERDGVDDRARERLGIDWDACIMWTGMDARTSDGKDLGYVNNAVFDAQSGRVQKFCVGDGGVAQSLVGSLEIPADMVRGYSKGYMIVDPKAASLKLSGGAAAVAGEGYAKAKVAGKKTAQKAGAAASVAVDKGSFALGRALGKAKRAIDDARADSAQEEASQEQLPARRAADVSVSAPSEPATLRMSQGERDRRADSVKTYAPAGEKNATPAADTTPAAQAATKPRPAKQAYAGKPAARKAPVKTAAKKKSTSDAAARAVGKELGKMGSMFGSFMDEYKKASK</sequence>
<protein>
    <submittedName>
        <fullName evidence="3">PRC-barrel domain-containing protein</fullName>
    </submittedName>
</protein>
<dbReference type="EMBL" id="FMZL01000004">
    <property type="protein sequence ID" value="SDC14482.1"/>
    <property type="molecule type" value="Genomic_DNA"/>
</dbReference>
<gene>
    <name evidence="3" type="ORF">SAMN04487824_10413</name>
</gene>